<evidence type="ECO:0000313" key="4">
    <source>
        <dbReference type="Proteomes" id="UP001200022"/>
    </source>
</evidence>
<dbReference type="RefSeq" id="WP_237231453.1">
    <property type="nucleotide sequence ID" value="NZ_JAKKDV010000003.1"/>
</dbReference>
<dbReference type="InterPro" id="IPR028098">
    <property type="entry name" value="Glyco_trans_4-like_N"/>
</dbReference>
<keyword evidence="4" id="KW-1185">Reference proteome</keyword>
<reference evidence="3 4" key="1">
    <citation type="submission" date="2022-01" db="EMBL/GenBank/DDBJ databases">
        <title>Draft genome sequence of Sabulilitoribacter multivorans KCTC 32326.</title>
        <authorList>
            <person name="Oh J.-S."/>
        </authorList>
    </citation>
    <scope>NUCLEOTIDE SEQUENCE [LARGE SCALE GENOMIC DNA]</scope>
    <source>
        <strain evidence="3 4">M-M16</strain>
    </source>
</reference>
<feature type="domain" description="Glycosyltransferase subfamily 4-like N-terminal" evidence="2">
    <location>
        <begin position="34"/>
        <end position="135"/>
    </location>
</feature>
<dbReference type="Gene3D" id="3.40.50.2000">
    <property type="entry name" value="Glycogen Phosphorylase B"/>
    <property type="match status" value="2"/>
</dbReference>
<proteinExistence type="predicted"/>
<comment type="caution">
    <text evidence="3">The sequence shown here is derived from an EMBL/GenBank/DDBJ whole genome shotgun (WGS) entry which is preliminary data.</text>
</comment>
<dbReference type="EMBL" id="JAKKDV010000003">
    <property type="protein sequence ID" value="MCF7560774.1"/>
    <property type="molecule type" value="Genomic_DNA"/>
</dbReference>
<dbReference type="Pfam" id="PF00534">
    <property type="entry name" value="Glycos_transf_1"/>
    <property type="match status" value="1"/>
</dbReference>
<accession>A0ABS9IJJ7</accession>
<dbReference type="PANTHER" id="PTHR12526">
    <property type="entry name" value="GLYCOSYLTRANSFERASE"/>
    <property type="match status" value="1"/>
</dbReference>
<dbReference type="CDD" id="cd03820">
    <property type="entry name" value="GT4_AmsD-like"/>
    <property type="match status" value="1"/>
</dbReference>
<sequence>MPQKVLYITNAISGPGGLERVLSIKASYLVEHFNYEVHIITINQNSTDTFYKFHPNISQHDILASGNPIKYFTTYLKSIKRYIKIIKPDVISVCDDGLKGLFLPLFIRKKCPMIYERHVSKNIEIKNDNNSVFQKLLTFIKFKLMNVGGSFYDKFIVLTNGNKNEWNLNNLEVIPNPLSFFPKETEISSLESKRVITVGKHSFQKGYDRLIRSWKKVISNHPDWTLDIYGTINEHVGLEQLAIGLGVDNSINFFQPVKNIQDKYKESSIYVMSSRYEGFGMVLIEAMAYGVPCISFDCPYGPSDIIQDNKNGILVENGDINALSNQISKLITDVNLRKSLGKEARNDVEDFLPNKIVAKWHSLFQSLISTAT</sequence>
<dbReference type="InterPro" id="IPR001296">
    <property type="entry name" value="Glyco_trans_1"/>
</dbReference>
<feature type="domain" description="Glycosyl transferase family 1" evidence="1">
    <location>
        <begin position="191"/>
        <end position="346"/>
    </location>
</feature>
<evidence type="ECO:0000259" key="1">
    <source>
        <dbReference type="Pfam" id="PF00534"/>
    </source>
</evidence>
<name>A0ABS9IJJ7_9FLAO</name>
<dbReference type="SUPFAM" id="SSF53756">
    <property type="entry name" value="UDP-Glycosyltransferase/glycogen phosphorylase"/>
    <property type="match status" value="1"/>
</dbReference>
<dbReference type="Pfam" id="PF13477">
    <property type="entry name" value="Glyco_trans_4_2"/>
    <property type="match status" value="1"/>
</dbReference>
<evidence type="ECO:0000259" key="2">
    <source>
        <dbReference type="Pfam" id="PF13477"/>
    </source>
</evidence>
<protein>
    <submittedName>
        <fullName evidence="3">Glycosyltransferase family 4 protein</fullName>
    </submittedName>
</protein>
<organism evidence="3 4">
    <name type="scientific">Flaviramulus multivorans</name>
    <dbReference type="NCBI Taxonomy" id="1304750"/>
    <lineage>
        <taxon>Bacteria</taxon>
        <taxon>Pseudomonadati</taxon>
        <taxon>Bacteroidota</taxon>
        <taxon>Flavobacteriia</taxon>
        <taxon>Flavobacteriales</taxon>
        <taxon>Flavobacteriaceae</taxon>
        <taxon>Flaviramulus</taxon>
    </lineage>
</organism>
<dbReference type="Proteomes" id="UP001200022">
    <property type="component" value="Unassembled WGS sequence"/>
</dbReference>
<evidence type="ECO:0000313" key="3">
    <source>
        <dbReference type="EMBL" id="MCF7560774.1"/>
    </source>
</evidence>
<dbReference type="PANTHER" id="PTHR12526:SF630">
    <property type="entry name" value="GLYCOSYLTRANSFERASE"/>
    <property type="match status" value="1"/>
</dbReference>
<gene>
    <name evidence="3" type="ORF">L3X39_08995</name>
</gene>